<gene>
    <name evidence="7" type="ORF">KJB30_01810</name>
</gene>
<dbReference type="PROSITE" id="PS50111">
    <property type="entry name" value="CHEMOTAXIS_TRANSDUC_2"/>
    <property type="match status" value="1"/>
</dbReference>
<dbReference type="SMART" id="SM00283">
    <property type="entry name" value="MA"/>
    <property type="match status" value="1"/>
</dbReference>
<dbReference type="InterPro" id="IPR047347">
    <property type="entry name" value="YvaQ-like_sensor"/>
</dbReference>
<feature type="domain" description="Methyl-accepting transducer" evidence="5">
    <location>
        <begin position="267"/>
        <end position="503"/>
    </location>
</feature>
<dbReference type="InterPro" id="IPR024478">
    <property type="entry name" value="HlyB_4HB_MCP"/>
</dbReference>
<dbReference type="CDD" id="cd19411">
    <property type="entry name" value="MCP2201-like_sensor"/>
    <property type="match status" value="1"/>
</dbReference>
<organism evidence="7 8">
    <name type="scientific">Pelotalea chapellei</name>
    <dbReference type="NCBI Taxonomy" id="44671"/>
    <lineage>
        <taxon>Bacteria</taxon>
        <taxon>Pseudomonadati</taxon>
        <taxon>Thermodesulfobacteriota</taxon>
        <taxon>Desulfuromonadia</taxon>
        <taxon>Geobacterales</taxon>
        <taxon>Geobacteraceae</taxon>
        <taxon>Pelotalea</taxon>
    </lineage>
</organism>
<dbReference type="InterPro" id="IPR003660">
    <property type="entry name" value="HAMP_dom"/>
</dbReference>
<comment type="similarity">
    <text evidence="2">Belongs to the methyl-accepting chemotaxis (MCP) protein family.</text>
</comment>
<name>A0ABS5U4C6_9BACT</name>
<dbReference type="Pfam" id="PF00015">
    <property type="entry name" value="MCPsignal"/>
    <property type="match status" value="1"/>
</dbReference>
<dbReference type="EMBL" id="JAHDYS010000001">
    <property type="protein sequence ID" value="MBT1070510.1"/>
    <property type="molecule type" value="Genomic_DNA"/>
</dbReference>
<dbReference type="Gene3D" id="1.10.287.950">
    <property type="entry name" value="Methyl-accepting chemotaxis protein"/>
    <property type="match status" value="1"/>
</dbReference>
<feature type="transmembrane region" description="Helical" evidence="4">
    <location>
        <begin position="12"/>
        <end position="30"/>
    </location>
</feature>
<keyword evidence="1 3" id="KW-0807">Transducer</keyword>
<protein>
    <submittedName>
        <fullName evidence="7">Methyl-accepting chemotaxis protein</fullName>
    </submittedName>
</protein>
<evidence type="ECO:0000313" key="8">
    <source>
        <dbReference type="Proteomes" id="UP000784128"/>
    </source>
</evidence>
<keyword evidence="4" id="KW-1133">Transmembrane helix</keyword>
<dbReference type="SMART" id="SM00304">
    <property type="entry name" value="HAMP"/>
    <property type="match status" value="1"/>
</dbReference>
<evidence type="ECO:0000256" key="4">
    <source>
        <dbReference type="SAM" id="Phobius"/>
    </source>
</evidence>
<dbReference type="Proteomes" id="UP000784128">
    <property type="component" value="Unassembled WGS sequence"/>
</dbReference>
<evidence type="ECO:0000259" key="6">
    <source>
        <dbReference type="PROSITE" id="PS50885"/>
    </source>
</evidence>
<keyword evidence="8" id="KW-1185">Reference proteome</keyword>
<evidence type="ECO:0000256" key="1">
    <source>
        <dbReference type="ARBA" id="ARBA00023224"/>
    </source>
</evidence>
<dbReference type="PROSITE" id="PS50885">
    <property type="entry name" value="HAMP"/>
    <property type="match status" value="1"/>
</dbReference>
<evidence type="ECO:0000256" key="3">
    <source>
        <dbReference type="PROSITE-ProRule" id="PRU00284"/>
    </source>
</evidence>
<keyword evidence="4" id="KW-0472">Membrane</keyword>
<dbReference type="Pfam" id="PF00672">
    <property type="entry name" value="HAMP"/>
    <property type="match status" value="1"/>
</dbReference>
<proteinExistence type="inferred from homology"/>
<evidence type="ECO:0000313" key="7">
    <source>
        <dbReference type="EMBL" id="MBT1070510.1"/>
    </source>
</evidence>
<accession>A0ABS5U4C6</accession>
<dbReference type="CDD" id="cd11386">
    <property type="entry name" value="MCP_signal"/>
    <property type="match status" value="1"/>
</dbReference>
<evidence type="ECO:0000256" key="2">
    <source>
        <dbReference type="ARBA" id="ARBA00029447"/>
    </source>
</evidence>
<dbReference type="PANTHER" id="PTHR32089">
    <property type="entry name" value="METHYL-ACCEPTING CHEMOTAXIS PROTEIN MCPB"/>
    <property type="match status" value="1"/>
</dbReference>
<feature type="domain" description="HAMP" evidence="6">
    <location>
        <begin position="210"/>
        <end position="262"/>
    </location>
</feature>
<sequence>MTTKFNIGARLAIGFSIMLLLMIVITMISMRSYSLINKKVDIITDDKWPKVVMLHDIKDNINISARALRNAIILDDPTEVKQELMIMAGTRKHVNDLYEKLEKDITTPEAKAVIASIKEQRANYIAAQKAVMAAIEAGNKDEARQALQKFQPLQLSYFDLVSKFIDIQAKEVEQAGNSVEQATKHAEYMLLGTLVVSLLSAAIIGVMITLSITVPLGKAVELNRTIADGNLAVIIDEDRTDEIGKLNASAKHMVENLRQIMLRLSSTSDQVASASAQLHSTSEQMATASEEVAAQAGTVATAGEEMSATADNIAQSCSHAAEGSRQASLVATDGVVVVSRTVQVMSRIADKVQTSARTVESLGTRSDQIGAIVGTIEDIADQTNLLALNAAIEAARAGEQGRGFAVVADEVRALAERTTRATKEISDMIRGIQKETRGAVSIMEDGVKEVESGTIEASRSGSSLQEILEQINAVTMQVSQIATAAEEQTATTSDISNNMHHMAEVVQQTARGARESSQAASGLARLAEDLKGMVGQFKL</sequence>
<dbReference type="Pfam" id="PF12729">
    <property type="entry name" value="4HB_MCP_1"/>
    <property type="match status" value="1"/>
</dbReference>
<evidence type="ECO:0000259" key="5">
    <source>
        <dbReference type="PROSITE" id="PS50111"/>
    </source>
</evidence>
<dbReference type="RefSeq" id="WP_214296204.1">
    <property type="nucleotide sequence ID" value="NZ_JAHDYS010000001.1"/>
</dbReference>
<dbReference type="SUPFAM" id="SSF58104">
    <property type="entry name" value="Methyl-accepting chemotaxis protein (MCP) signaling domain"/>
    <property type="match status" value="1"/>
</dbReference>
<keyword evidence="4" id="KW-0812">Transmembrane</keyword>
<dbReference type="CDD" id="cd06225">
    <property type="entry name" value="HAMP"/>
    <property type="match status" value="1"/>
</dbReference>
<dbReference type="InterPro" id="IPR004089">
    <property type="entry name" value="MCPsignal_dom"/>
</dbReference>
<reference evidence="7 8" key="1">
    <citation type="submission" date="2021-05" db="EMBL/GenBank/DDBJ databases">
        <title>The draft genome of Geobacter chapellei DSM 13688.</title>
        <authorList>
            <person name="Xu Z."/>
            <person name="Masuda Y."/>
            <person name="Itoh H."/>
            <person name="Senoo K."/>
        </authorList>
    </citation>
    <scope>NUCLEOTIDE SEQUENCE [LARGE SCALE GENOMIC DNA]</scope>
    <source>
        <strain evidence="7 8">DSM 13688</strain>
    </source>
</reference>
<dbReference type="PANTHER" id="PTHR32089:SF112">
    <property type="entry name" value="LYSOZYME-LIKE PROTEIN-RELATED"/>
    <property type="match status" value="1"/>
</dbReference>
<comment type="caution">
    <text evidence="7">The sequence shown here is derived from an EMBL/GenBank/DDBJ whole genome shotgun (WGS) entry which is preliminary data.</text>
</comment>